<dbReference type="Pfam" id="PF04359">
    <property type="entry name" value="DUF493"/>
    <property type="match status" value="1"/>
</dbReference>
<organism evidence="1 2">
    <name type="scientific">Aquisphaera giovannonii</name>
    <dbReference type="NCBI Taxonomy" id="406548"/>
    <lineage>
        <taxon>Bacteria</taxon>
        <taxon>Pseudomonadati</taxon>
        <taxon>Planctomycetota</taxon>
        <taxon>Planctomycetia</taxon>
        <taxon>Isosphaerales</taxon>
        <taxon>Isosphaeraceae</taxon>
        <taxon>Aquisphaera</taxon>
    </lineage>
</organism>
<protein>
    <submittedName>
        <fullName evidence="1">Uncharacterized protein</fullName>
    </submittedName>
</protein>
<sequence length="98" mass="10902">MQQYADHRPSVELLESTHLFPGVYQMKAIGRTAGDFERRVVEAVVSQLAAPSDLDYSVRSTPGGRHVAVTLDITVQNAEQVRSIYAEVRELEGLTLLF</sequence>
<dbReference type="AlphaFoldDB" id="A0A5B9W1E3"/>
<dbReference type="RefSeq" id="WP_148594337.1">
    <property type="nucleotide sequence ID" value="NZ_CP042997.1"/>
</dbReference>
<reference evidence="1 2" key="1">
    <citation type="submission" date="2019-08" db="EMBL/GenBank/DDBJ databases">
        <title>Deep-cultivation of Planctomycetes and their phenomic and genomic characterization uncovers novel biology.</title>
        <authorList>
            <person name="Wiegand S."/>
            <person name="Jogler M."/>
            <person name="Boedeker C."/>
            <person name="Pinto D."/>
            <person name="Vollmers J."/>
            <person name="Rivas-Marin E."/>
            <person name="Kohn T."/>
            <person name="Peeters S.H."/>
            <person name="Heuer A."/>
            <person name="Rast P."/>
            <person name="Oberbeckmann S."/>
            <person name="Bunk B."/>
            <person name="Jeske O."/>
            <person name="Meyerdierks A."/>
            <person name="Storesund J.E."/>
            <person name="Kallscheuer N."/>
            <person name="Luecker S."/>
            <person name="Lage O.M."/>
            <person name="Pohl T."/>
            <person name="Merkel B.J."/>
            <person name="Hornburger P."/>
            <person name="Mueller R.-W."/>
            <person name="Bruemmer F."/>
            <person name="Labrenz M."/>
            <person name="Spormann A.M."/>
            <person name="Op den Camp H."/>
            <person name="Overmann J."/>
            <person name="Amann R."/>
            <person name="Jetten M.S.M."/>
            <person name="Mascher T."/>
            <person name="Medema M.H."/>
            <person name="Devos D.P."/>
            <person name="Kaster A.-K."/>
            <person name="Ovreas L."/>
            <person name="Rohde M."/>
            <person name="Galperin M.Y."/>
            <person name="Jogler C."/>
        </authorList>
    </citation>
    <scope>NUCLEOTIDE SEQUENCE [LARGE SCALE GENOMIC DNA]</scope>
    <source>
        <strain evidence="1 2">OJF2</strain>
    </source>
</reference>
<dbReference type="OrthoDB" id="5523904at2"/>
<dbReference type="InterPro" id="IPR027471">
    <property type="entry name" value="YbeD-like_sf"/>
</dbReference>
<dbReference type="KEGG" id="agv:OJF2_29450"/>
<accession>A0A5B9W1E3</accession>
<dbReference type="SUPFAM" id="SSF117991">
    <property type="entry name" value="YbeD/HP0495-like"/>
    <property type="match status" value="1"/>
</dbReference>
<dbReference type="Proteomes" id="UP000324233">
    <property type="component" value="Chromosome"/>
</dbReference>
<proteinExistence type="predicted"/>
<dbReference type="Gene3D" id="3.30.70.260">
    <property type="match status" value="1"/>
</dbReference>
<name>A0A5B9W1E3_9BACT</name>
<gene>
    <name evidence="1" type="ORF">OJF2_29450</name>
</gene>
<evidence type="ECO:0000313" key="2">
    <source>
        <dbReference type="Proteomes" id="UP000324233"/>
    </source>
</evidence>
<keyword evidence="2" id="KW-1185">Reference proteome</keyword>
<dbReference type="EMBL" id="CP042997">
    <property type="protein sequence ID" value="QEH34406.1"/>
    <property type="molecule type" value="Genomic_DNA"/>
</dbReference>
<dbReference type="InterPro" id="IPR007454">
    <property type="entry name" value="UPF0250_YbeD-like"/>
</dbReference>
<evidence type="ECO:0000313" key="1">
    <source>
        <dbReference type="EMBL" id="QEH34406.1"/>
    </source>
</evidence>